<reference evidence="4 5" key="1">
    <citation type="journal article" date="2013" name="Nat. Commun.">
        <title>Genome analysis reveals insights into physiology and longevity of the Brandt's bat Myotis brandtii.</title>
        <authorList>
            <person name="Seim I."/>
            <person name="Fang X."/>
            <person name="Xiong Z."/>
            <person name="Lobanov A.V."/>
            <person name="Huang Z."/>
            <person name="Ma S."/>
            <person name="Feng Y."/>
            <person name="Turanov A.A."/>
            <person name="Zhu Y."/>
            <person name="Lenz T.L."/>
            <person name="Gerashchenko M.V."/>
            <person name="Fan D."/>
            <person name="Hee Yim S."/>
            <person name="Yao X."/>
            <person name="Jordan D."/>
            <person name="Xiong Y."/>
            <person name="Ma Y."/>
            <person name="Lyapunov A.N."/>
            <person name="Chen G."/>
            <person name="Kulakova O.I."/>
            <person name="Sun Y."/>
            <person name="Lee S.G."/>
            <person name="Bronson R.T."/>
            <person name="Moskalev A.A."/>
            <person name="Sunyaev S.R."/>
            <person name="Zhang G."/>
            <person name="Krogh A."/>
            <person name="Wang J."/>
            <person name="Gladyshev V.N."/>
        </authorList>
    </citation>
    <scope>NUCLEOTIDE SEQUENCE [LARGE SCALE GENOMIC DNA]</scope>
</reference>
<dbReference type="AlphaFoldDB" id="S7MK02"/>
<dbReference type="InterPro" id="IPR027417">
    <property type="entry name" value="P-loop_NTPase"/>
</dbReference>
<feature type="region of interest" description="Disordered" evidence="3">
    <location>
        <begin position="369"/>
        <end position="398"/>
    </location>
</feature>
<dbReference type="PANTHER" id="PTHR46652">
    <property type="entry name" value="LEUCINE-RICH REPEAT AND IQ DOMAIN-CONTAINING PROTEIN 1-RELATED"/>
    <property type="match status" value="1"/>
</dbReference>
<dbReference type="SMART" id="SM00015">
    <property type="entry name" value="IQ"/>
    <property type="match status" value="2"/>
</dbReference>
<sequence>MFHACPLMRPVARKDSCNRPSLPLAAGTGFTPAPGTQAFALAGAAFKPFTAPAGAAFKPFTAPARAVFSLRSAVSCLRILTKITPLFHFVSLEKLDVSNNCLSDLTSTLKWFDACYSLRELNITGNPLLQEINWRHSLLKILPALRILNGETVDSYSKSHIEEHYQSELGRFLLLCQSQITEFNLLIENYITGKGMAAKVIQAYWRGYIVRRRIHLSTKLHTASPGLLRSRPESGIKNQTILKEEKIQNTVNIQEQMEKAAIVIQAVWKGFLLRKKLTTALEAIKNEESEEEYEEIDLEDFKFDEAALEKEWRALDPSCFPSQTQLLPNQLHWPKFSGTLNNDDASLNLPSRPAQAWLCNEKENLFSSEQTQFNGRSESSTLSQAPESKTSRKSLLKSEKEEKISEEWGFKDISTAQQMLKRAQKMKSKKLRKKLDATVRLALFKNNESKVSATQSPKKLKPRRLGYFEVKEEEFICEDTKAHEKLERSKEYTYQWLHTQVGVHETTSSRDLKCNHFLPELDPNVLNGGRVQLVSCEKLKMKPGKNTAAEHTQT</sequence>
<dbReference type="Proteomes" id="UP000052978">
    <property type="component" value="Unassembled WGS sequence"/>
</dbReference>
<evidence type="ECO:0000313" key="4">
    <source>
        <dbReference type="EMBL" id="EPQ04366.1"/>
    </source>
</evidence>
<proteinExistence type="predicted"/>
<dbReference type="Pfam" id="PF00612">
    <property type="entry name" value="IQ"/>
    <property type="match status" value="2"/>
</dbReference>
<keyword evidence="2" id="KW-0677">Repeat</keyword>
<dbReference type="InterPro" id="IPR050836">
    <property type="entry name" value="SDS22/Internalin_LRR"/>
</dbReference>
<gene>
    <name evidence="4" type="ORF">D623_10011032</name>
</gene>
<dbReference type="EMBL" id="KE161530">
    <property type="protein sequence ID" value="EPQ04366.1"/>
    <property type="molecule type" value="Genomic_DNA"/>
</dbReference>
<evidence type="ECO:0000256" key="3">
    <source>
        <dbReference type="SAM" id="MobiDB-lite"/>
    </source>
</evidence>
<accession>S7MK02</accession>
<keyword evidence="5" id="KW-1185">Reference proteome</keyword>
<keyword evidence="1" id="KW-0433">Leucine-rich repeat</keyword>
<evidence type="ECO:0000256" key="2">
    <source>
        <dbReference type="ARBA" id="ARBA00022737"/>
    </source>
</evidence>
<dbReference type="PROSITE" id="PS51450">
    <property type="entry name" value="LRR"/>
    <property type="match status" value="1"/>
</dbReference>
<dbReference type="CDD" id="cd23767">
    <property type="entry name" value="IQCD"/>
    <property type="match status" value="2"/>
</dbReference>
<dbReference type="InterPro" id="IPR001611">
    <property type="entry name" value="Leu-rich_rpt"/>
</dbReference>
<protein>
    <submittedName>
        <fullName evidence="4">Leucine-rich repeat and IQ domain-containing protein 1</fullName>
    </submittedName>
</protein>
<name>S7MK02_MYOBR</name>
<dbReference type="InterPro" id="IPR000048">
    <property type="entry name" value="IQ_motif_EF-hand-BS"/>
</dbReference>
<dbReference type="SUPFAM" id="SSF52540">
    <property type="entry name" value="P-loop containing nucleoside triphosphate hydrolases"/>
    <property type="match status" value="1"/>
</dbReference>
<dbReference type="PANTHER" id="PTHR46652:SF7">
    <property type="entry name" value="LEUCINE-RICH REPEAT AND IQ DOMAIN-CONTAINING PROTEIN 1"/>
    <property type="match status" value="1"/>
</dbReference>
<organism evidence="4 5">
    <name type="scientific">Myotis brandtii</name>
    <name type="common">Brandt's bat</name>
    <dbReference type="NCBI Taxonomy" id="109478"/>
    <lineage>
        <taxon>Eukaryota</taxon>
        <taxon>Metazoa</taxon>
        <taxon>Chordata</taxon>
        <taxon>Craniata</taxon>
        <taxon>Vertebrata</taxon>
        <taxon>Euteleostomi</taxon>
        <taxon>Mammalia</taxon>
        <taxon>Eutheria</taxon>
        <taxon>Laurasiatheria</taxon>
        <taxon>Chiroptera</taxon>
        <taxon>Yangochiroptera</taxon>
        <taxon>Vespertilionidae</taxon>
        <taxon>Myotis</taxon>
    </lineage>
</organism>
<dbReference type="Gene3D" id="3.80.10.10">
    <property type="entry name" value="Ribonuclease Inhibitor"/>
    <property type="match status" value="1"/>
</dbReference>
<dbReference type="InterPro" id="IPR032675">
    <property type="entry name" value="LRR_dom_sf"/>
</dbReference>
<dbReference type="SUPFAM" id="SSF52058">
    <property type="entry name" value="L domain-like"/>
    <property type="match status" value="1"/>
</dbReference>
<dbReference type="PROSITE" id="PS50096">
    <property type="entry name" value="IQ"/>
    <property type="match status" value="2"/>
</dbReference>
<dbReference type="Gene3D" id="1.20.5.190">
    <property type="match status" value="1"/>
</dbReference>
<feature type="compositionally biased region" description="Polar residues" evidence="3">
    <location>
        <begin position="369"/>
        <end position="386"/>
    </location>
</feature>
<evidence type="ECO:0000313" key="5">
    <source>
        <dbReference type="Proteomes" id="UP000052978"/>
    </source>
</evidence>
<evidence type="ECO:0000256" key="1">
    <source>
        <dbReference type="ARBA" id="ARBA00022614"/>
    </source>
</evidence>